<name>A0A915DZR9_9BILA</name>
<dbReference type="Proteomes" id="UP000887574">
    <property type="component" value="Unplaced"/>
</dbReference>
<keyword evidence="2" id="KW-1185">Reference proteome</keyword>
<dbReference type="WBParaSite" id="jg25411">
    <property type="protein sequence ID" value="jg25411"/>
    <property type="gene ID" value="jg25411"/>
</dbReference>
<sequence length="187" mass="21472">MSTLFSITFFVVCARAFELDNNSNADNYTTENPTMAPGKLEFFLDSNEPNKHLLISDDFSLSIDHPTCAEDNLDLNLVRVVLSEKNTFGSQKFRHCHLDIKHTKYGFYVKSNDTENIYFDSTSRIDMSLHEAEITFEELTTGEKIHIGCSVNSSEILFCLCFLKIIWHAQTFLKLKPPIFTPWTKLT</sequence>
<reference evidence="3" key="1">
    <citation type="submission" date="2022-11" db="UniProtKB">
        <authorList>
            <consortium name="WormBaseParasite"/>
        </authorList>
    </citation>
    <scope>IDENTIFICATION</scope>
</reference>
<protein>
    <submittedName>
        <fullName evidence="3">Uncharacterized protein</fullName>
    </submittedName>
</protein>
<proteinExistence type="predicted"/>
<evidence type="ECO:0000313" key="2">
    <source>
        <dbReference type="Proteomes" id="UP000887574"/>
    </source>
</evidence>
<dbReference type="AlphaFoldDB" id="A0A915DZR9"/>
<keyword evidence="1" id="KW-0732">Signal</keyword>
<evidence type="ECO:0000313" key="3">
    <source>
        <dbReference type="WBParaSite" id="jg25411"/>
    </source>
</evidence>
<organism evidence="2 3">
    <name type="scientific">Ditylenchus dipsaci</name>
    <dbReference type="NCBI Taxonomy" id="166011"/>
    <lineage>
        <taxon>Eukaryota</taxon>
        <taxon>Metazoa</taxon>
        <taxon>Ecdysozoa</taxon>
        <taxon>Nematoda</taxon>
        <taxon>Chromadorea</taxon>
        <taxon>Rhabditida</taxon>
        <taxon>Tylenchina</taxon>
        <taxon>Tylenchomorpha</taxon>
        <taxon>Sphaerularioidea</taxon>
        <taxon>Anguinidae</taxon>
        <taxon>Anguininae</taxon>
        <taxon>Ditylenchus</taxon>
    </lineage>
</organism>
<feature type="signal peptide" evidence="1">
    <location>
        <begin position="1"/>
        <end position="16"/>
    </location>
</feature>
<accession>A0A915DZR9</accession>
<evidence type="ECO:0000256" key="1">
    <source>
        <dbReference type="SAM" id="SignalP"/>
    </source>
</evidence>
<feature type="chain" id="PRO_5038116236" evidence="1">
    <location>
        <begin position="17"/>
        <end position="187"/>
    </location>
</feature>